<sequence>MKISRLYITALMVAACCTTACNKEFLELKNPQSLPLTGTIKDLATLTTAANGAYLHFKDNNYYSRTFTLVPDLLGDNVFISRSNGGRFLDHDNFAIVSTDGYTTACWNSMYRVIGNANLAIAEGEKLDPTAPIQQVIGELYAVRALAYFDLVRFWAQPYNFTSDASHMGVPIVTEPQTGIISPARATVKEVYERITEDLKKALTLMNVSKKNGYMVPAAAQTLLAKAYLYMGNWELAEQYATEAINGPFTLLPRASYVASWATDYSSESLFEVVNLPTDNAGTNSLGYIYEQSRYGEGLATQDLYDQYTGTDVRRSLIIVGVRNATFENPAYFVKKYPRGASTNDDHIKVLRLSDAYLIRAEARAELGKSDPAKTTLAQQDLTTIVQRADNVAAAITLTGDALIDRIILERRKEFAFEGHRLFDLNRRKMDVRHIRSTDETIYTYPNNRFIMPIPFAETKANRNMKQNPGWAQ</sequence>
<dbReference type="Gene3D" id="1.25.40.390">
    <property type="match status" value="1"/>
</dbReference>
<comment type="subcellular location">
    <subcellularLocation>
        <location evidence="1">Cell outer membrane</location>
    </subcellularLocation>
</comment>
<name>A0A4Q7MZD7_9BACT</name>
<dbReference type="Proteomes" id="UP000293874">
    <property type="component" value="Unassembled WGS sequence"/>
</dbReference>
<evidence type="ECO:0000256" key="4">
    <source>
        <dbReference type="ARBA" id="ARBA00023136"/>
    </source>
</evidence>
<keyword evidence="5" id="KW-0998">Cell outer membrane</keyword>
<feature type="domain" description="SusD-like N-terminal" evidence="8">
    <location>
        <begin position="24"/>
        <end position="229"/>
    </location>
</feature>
<feature type="signal peptide" evidence="6">
    <location>
        <begin position="1"/>
        <end position="22"/>
    </location>
</feature>
<evidence type="ECO:0000256" key="2">
    <source>
        <dbReference type="ARBA" id="ARBA00006275"/>
    </source>
</evidence>
<keyword evidence="3 6" id="KW-0732">Signal</keyword>
<dbReference type="Pfam" id="PF14322">
    <property type="entry name" value="SusD-like_3"/>
    <property type="match status" value="1"/>
</dbReference>
<accession>A0A4Q7MZD7</accession>
<evidence type="ECO:0000259" key="7">
    <source>
        <dbReference type="Pfam" id="PF07980"/>
    </source>
</evidence>
<keyword evidence="4" id="KW-0472">Membrane</keyword>
<comment type="similarity">
    <text evidence="2">Belongs to the SusD family.</text>
</comment>
<proteinExistence type="inferred from homology"/>
<dbReference type="EMBL" id="SGXA01000001">
    <property type="protein sequence ID" value="RZS74630.1"/>
    <property type="molecule type" value="Genomic_DNA"/>
</dbReference>
<evidence type="ECO:0000313" key="10">
    <source>
        <dbReference type="Proteomes" id="UP000293874"/>
    </source>
</evidence>
<dbReference type="Pfam" id="PF07980">
    <property type="entry name" value="SusD_RagB"/>
    <property type="match status" value="1"/>
</dbReference>
<gene>
    <name evidence="9" type="ORF">EV199_0479</name>
</gene>
<dbReference type="InterPro" id="IPR033985">
    <property type="entry name" value="SusD-like_N"/>
</dbReference>
<dbReference type="Gene3D" id="1.25.40.900">
    <property type="match status" value="1"/>
</dbReference>
<evidence type="ECO:0000256" key="3">
    <source>
        <dbReference type="ARBA" id="ARBA00022729"/>
    </source>
</evidence>
<dbReference type="CDD" id="cd08977">
    <property type="entry name" value="SusD"/>
    <property type="match status" value="1"/>
</dbReference>
<dbReference type="Gene3D" id="2.20.20.130">
    <property type="match status" value="1"/>
</dbReference>
<dbReference type="PROSITE" id="PS51257">
    <property type="entry name" value="PROKAR_LIPOPROTEIN"/>
    <property type="match status" value="1"/>
</dbReference>
<evidence type="ECO:0000256" key="6">
    <source>
        <dbReference type="SAM" id="SignalP"/>
    </source>
</evidence>
<feature type="chain" id="PRO_5020287761" evidence="6">
    <location>
        <begin position="23"/>
        <end position="473"/>
    </location>
</feature>
<dbReference type="RefSeq" id="WP_158643964.1">
    <property type="nucleotide sequence ID" value="NZ_CP042431.1"/>
</dbReference>
<dbReference type="InterPro" id="IPR011990">
    <property type="entry name" value="TPR-like_helical_dom_sf"/>
</dbReference>
<comment type="caution">
    <text evidence="9">The sequence shown here is derived from an EMBL/GenBank/DDBJ whole genome shotgun (WGS) entry which is preliminary data.</text>
</comment>
<evidence type="ECO:0000259" key="8">
    <source>
        <dbReference type="Pfam" id="PF14322"/>
    </source>
</evidence>
<dbReference type="SUPFAM" id="SSF48452">
    <property type="entry name" value="TPR-like"/>
    <property type="match status" value="1"/>
</dbReference>
<keyword evidence="10" id="KW-1185">Reference proteome</keyword>
<protein>
    <submittedName>
        <fullName evidence="9">SusD-like starch-binding protein associating with outer membrane</fullName>
    </submittedName>
</protein>
<dbReference type="AlphaFoldDB" id="A0A4Q7MZD7"/>
<dbReference type="InterPro" id="IPR012944">
    <property type="entry name" value="SusD_RagB_dom"/>
</dbReference>
<feature type="domain" description="RagB/SusD" evidence="7">
    <location>
        <begin position="336"/>
        <end position="471"/>
    </location>
</feature>
<evidence type="ECO:0000256" key="1">
    <source>
        <dbReference type="ARBA" id="ARBA00004442"/>
    </source>
</evidence>
<reference evidence="9 10" key="1">
    <citation type="submission" date="2019-02" db="EMBL/GenBank/DDBJ databases">
        <title>Genomic Encyclopedia of Type Strains, Phase IV (KMG-IV): sequencing the most valuable type-strain genomes for metagenomic binning, comparative biology and taxonomic classification.</title>
        <authorList>
            <person name="Goeker M."/>
        </authorList>
    </citation>
    <scope>NUCLEOTIDE SEQUENCE [LARGE SCALE GENOMIC DNA]</scope>
    <source>
        <strain evidence="9 10">DSM 18116</strain>
    </source>
</reference>
<organism evidence="9 10">
    <name type="scientific">Pseudobacter ginsenosidimutans</name>
    <dbReference type="NCBI Taxonomy" id="661488"/>
    <lineage>
        <taxon>Bacteria</taxon>
        <taxon>Pseudomonadati</taxon>
        <taxon>Bacteroidota</taxon>
        <taxon>Chitinophagia</taxon>
        <taxon>Chitinophagales</taxon>
        <taxon>Chitinophagaceae</taxon>
        <taxon>Pseudobacter</taxon>
    </lineage>
</organism>
<evidence type="ECO:0000313" key="9">
    <source>
        <dbReference type="EMBL" id="RZS74630.1"/>
    </source>
</evidence>
<dbReference type="OrthoDB" id="1080118at2"/>
<evidence type="ECO:0000256" key="5">
    <source>
        <dbReference type="ARBA" id="ARBA00023237"/>
    </source>
</evidence>
<dbReference type="GO" id="GO:0009279">
    <property type="term" value="C:cell outer membrane"/>
    <property type="evidence" value="ECO:0007669"/>
    <property type="project" value="UniProtKB-SubCell"/>
</dbReference>